<evidence type="ECO:0000313" key="1">
    <source>
        <dbReference type="EMBL" id="GFO27731.1"/>
    </source>
</evidence>
<name>A0AAV4BX29_9GAST</name>
<evidence type="ECO:0000313" key="2">
    <source>
        <dbReference type="Proteomes" id="UP000735302"/>
    </source>
</evidence>
<keyword evidence="2" id="KW-1185">Reference proteome</keyword>
<dbReference type="Proteomes" id="UP000735302">
    <property type="component" value="Unassembled WGS sequence"/>
</dbReference>
<dbReference type="AlphaFoldDB" id="A0AAV4BX29"/>
<accession>A0AAV4BX29</accession>
<proteinExistence type="predicted"/>
<protein>
    <submittedName>
        <fullName evidence="1">Gag-like protein</fullName>
    </submittedName>
</protein>
<reference evidence="1 2" key="1">
    <citation type="journal article" date="2021" name="Elife">
        <title>Chloroplast acquisition without the gene transfer in kleptoplastic sea slugs, Plakobranchus ocellatus.</title>
        <authorList>
            <person name="Maeda T."/>
            <person name="Takahashi S."/>
            <person name="Yoshida T."/>
            <person name="Shimamura S."/>
            <person name="Takaki Y."/>
            <person name="Nagai Y."/>
            <person name="Toyoda A."/>
            <person name="Suzuki Y."/>
            <person name="Arimoto A."/>
            <person name="Ishii H."/>
            <person name="Satoh N."/>
            <person name="Nishiyama T."/>
            <person name="Hasebe M."/>
            <person name="Maruyama T."/>
            <person name="Minagawa J."/>
            <person name="Obokata J."/>
            <person name="Shigenobu S."/>
        </authorList>
    </citation>
    <scope>NUCLEOTIDE SEQUENCE [LARGE SCALE GENOMIC DNA]</scope>
</reference>
<dbReference type="EMBL" id="BLXT01005946">
    <property type="protein sequence ID" value="GFO27731.1"/>
    <property type="molecule type" value="Genomic_DNA"/>
</dbReference>
<organism evidence="1 2">
    <name type="scientific">Plakobranchus ocellatus</name>
    <dbReference type="NCBI Taxonomy" id="259542"/>
    <lineage>
        <taxon>Eukaryota</taxon>
        <taxon>Metazoa</taxon>
        <taxon>Spiralia</taxon>
        <taxon>Lophotrochozoa</taxon>
        <taxon>Mollusca</taxon>
        <taxon>Gastropoda</taxon>
        <taxon>Heterobranchia</taxon>
        <taxon>Euthyneura</taxon>
        <taxon>Panpulmonata</taxon>
        <taxon>Sacoglossa</taxon>
        <taxon>Placobranchoidea</taxon>
        <taxon>Plakobranchidae</taxon>
        <taxon>Plakobranchus</taxon>
    </lineage>
</organism>
<sequence>MGVIRSCDLWCSLEEEKMVEELSGVTHARHIKVRWDEDKIQTNTVVLIFDGPKPPSRIYAGYLTLDDNFDISLTEQKKEDTSEVAIMLFILTVLESGLIGVTARRSSTVICVIVEKNQLD</sequence>
<gene>
    <name evidence="1" type="ORF">PoB_005423600</name>
</gene>
<comment type="caution">
    <text evidence="1">The sequence shown here is derived from an EMBL/GenBank/DDBJ whole genome shotgun (WGS) entry which is preliminary data.</text>
</comment>